<comment type="pathway">
    <text evidence="4">Carbohydrate degradation; glycolysis; D-glyceraldehyde 3-phosphate and glycerone phosphate from D-glucose: step 3/4.</text>
</comment>
<dbReference type="NCBIfam" id="TIGR02478">
    <property type="entry name" value="6PF1K_euk"/>
    <property type="match status" value="1"/>
</dbReference>
<keyword evidence="8" id="KW-0808">Transferase</keyword>
<evidence type="ECO:0000256" key="3">
    <source>
        <dbReference type="ARBA" id="ARBA00004496"/>
    </source>
</evidence>
<dbReference type="PANTHER" id="PTHR13697">
    <property type="entry name" value="PHOSPHOFRUCTOKINASE"/>
    <property type="match status" value="1"/>
</dbReference>
<keyword evidence="11 18" id="KW-0418">Kinase</keyword>
<comment type="catalytic activity">
    <reaction evidence="16">
        <text>beta-D-fructose 6-phosphate + ATP = beta-D-fructose 1,6-bisphosphate + ADP + H(+)</text>
        <dbReference type="Rhea" id="RHEA:16109"/>
        <dbReference type="ChEBI" id="CHEBI:15378"/>
        <dbReference type="ChEBI" id="CHEBI:30616"/>
        <dbReference type="ChEBI" id="CHEBI:32966"/>
        <dbReference type="ChEBI" id="CHEBI:57634"/>
        <dbReference type="ChEBI" id="CHEBI:456216"/>
        <dbReference type="EC" id="2.7.1.11"/>
    </reaction>
</comment>
<dbReference type="Pfam" id="PF00365">
    <property type="entry name" value="PFK"/>
    <property type="match status" value="2"/>
</dbReference>
<dbReference type="Proteomes" id="UP000185612">
    <property type="component" value="Unassembled WGS sequence"/>
</dbReference>
<dbReference type="InterPro" id="IPR022953">
    <property type="entry name" value="ATP_PFK"/>
</dbReference>
<reference evidence="19" key="1">
    <citation type="submission" date="2016-12" db="EMBL/GenBank/DDBJ databases">
        <authorList>
            <person name="Meng X."/>
        </authorList>
    </citation>
    <scope>NUCLEOTIDE SEQUENCE [LARGE SCALE GENOMIC DNA]</scope>
    <source>
        <strain evidence="19">DSM 20732</strain>
    </source>
</reference>
<dbReference type="GO" id="GO:0048029">
    <property type="term" value="F:monosaccharide binding"/>
    <property type="evidence" value="ECO:0007669"/>
    <property type="project" value="TreeGrafter"/>
</dbReference>
<dbReference type="RefSeq" id="WP_073822566.1">
    <property type="nucleotide sequence ID" value="NZ_MQVS01000001.1"/>
</dbReference>
<dbReference type="STRING" id="52770.BSZ40_01515"/>
<dbReference type="SUPFAM" id="SSF53784">
    <property type="entry name" value="Phosphofructokinase"/>
    <property type="match status" value="2"/>
</dbReference>
<dbReference type="InterPro" id="IPR015912">
    <property type="entry name" value="Phosphofructokinase_CS"/>
</dbReference>
<dbReference type="GO" id="GO:0005524">
    <property type="term" value="F:ATP binding"/>
    <property type="evidence" value="ECO:0007669"/>
    <property type="project" value="UniProtKB-KW"/>
</dbReference>
<dbReference type="EMBL" id="MQVS01000001">
    <property type="protein sequence ID" value="OKL52805.1"/>
    <property type="molecule type" value="Genomic_DNA"/>
</dbReference>
<sequence>MSEEATAPVSGPRIGILTSGGDAQGMNAVVRAAVRTALRMGAQPYAVLEGWQGAVEGGDGVRQLQWESVGSILHKGGTVIGTARSDAFRERWGMLAAAKNLLAHGIDRLIVIGGDGSLTGTEEFRTQWPSLLDELVETGQISPEVRDAHPKLTVTGVVGSIDNDMVGTDMTVGTDSALHRIVDALDAISSTAASHQRTFIIEVMGRHCGYLALMAAVAGGCDYVLIPENPPAPGWEQDMVDTLRRGREQGRRDSLVIVAEGARDRDGAPITSTHVQQAIKDLMGESARVTILGHVQRGGAPSAYDRWMSTLLGYAAAQEVINSTEDDEPHIMGVRRNRIARLPLRESVAATRAVKDLLAEQRYAEAISARGQSFTEMVRIFSFLATPPGTEEGYEVFSEQAELLKQVRAIVKNPDGTERAPRVGVLHQGGLAPGMNSAARAVTRLGLQLGMTVLGIRGSFQGLIDGRVSELTWGEVDSWVGEGGAELGTRRPVPEVEKLYSLGRAIEEHCIDALIIIGGFNGYLSAHLLHTEQSRYPAFQIPIICIPASIDNNLPGTELAIGADTALNEAVRALDMIRQSASASRRCFVAETMGRRCGYLAAMSGLAAGAEKVYLAEEGITLEALKKDTEEMIKSFQEGRRLYLAIRSEQASELYTTDFLARLFAEEGKGLYDVRQNVLGHIQQGGNPSPFDRLLATRLAYVALSDLVEQLLLGSHEGRYVGLMGSKMGTRPIARMEDELDLVNRRPRKQWWMELRSVSEIVSDRHTRSEAASLPVLRAEPERK</sequence>
<evidence type="ECO:0000256" key="12">
    <source>
        <dbReference type="ARBA" id="ARBA00022840"/>
    </source>
</evidence>
<evidence type="ECO:0000256" key="1">
    <source>
        <dbReference type="ARBA" id="ARBA00001946"/>
    </source>
</evidence>
<keyword evidence="6" id="KW-0963">Cytoplasm</keyword>
<evidence type="ECO:0000256" key="13">
    <source>
        <dbReference type="ARBA" id="ARBA00022842"/>
    </source>
</evidence>
<proteinExistence type="inferred from homology"/>
<evidence type="ECO:0000259" key="17">
    <source>
        <dbReference type="Pfam" id="PF00365"/>
    </source>
</evidence>
<comment type="similarity">
    <text evidence="15">Belongs to the phosphofructokinase type A (PFKA) family.</text>
</comment>
<keyword evidence="9" id="KW-0479">Metal-binding</keyword>
<evidence type="ECO:0000313" key="19">
    <source>
        <dbReference type="Proteomes" id="UP000185612"/>
    </source>
</evidence>
<keyword evidence="7" id="KW-0021">Allosteric enzyme</keyword>
<comment type="subcellular location">
    <subcellularLocation>
        <location evidence="3">Cytoplasm</location>
    </subcellularLocation>
</comment>
<keyword evidence="13" id="KW-0460">Magnesium</keyword>
<accession>A0A1Q5PZD7</accession>
<dbReference type="PROSITE" id="PS00433">
    <property type="entry name" value="PHOSPHOFRUCTOKINASE"/>
    <property type="match status" value="2"/>
</dbReference>
<dbReference type="Gene3D" id="3.40.50.460">
    <property type="entry name" value="Phosphofructokinase domain"/>
    <property type="match status" value="2"/>
</dbReference>
<dbReference type="GO" id="GO:0003872">
    <property type="term" value="F:6-phosphofructokinase activity"/>
    <property type="evidence" value="ECO:0007669"/>
    <property type="project" value="UniProtKB-EC"/>
</dbReference>
<keyword evidence="19" id="KW-1185">Reference proteome</keyword>
<evidence type="ECO:0000256" key="7">
    <source>
        <dbReference type="ARBA" id="ARBA00022533"/>
    </source>
</evidence>
<comment type="cofactor">
    <cofactor evidence="1">
        <name>Mg(2+)</name>
        <dbReference type="ChEBI" id="CHEBI:18420"/>
    </cofactor>
</comment>
<feature type="domain" description="Phosphofructokinase" evidence="17">
    <location>
        <begin position="13"/>
        <end position="318"/>
    </location>
</feature>
<gene>
    <name evidence="18" type="ORF">BSZ40_01515</name>
</gene>
<keyword evidence="14" id="KW-0324">Glycolysis</keyword>
<evidence type="ECO:0000256" key="11">
    <source>
        <dbReference type="ARBA" id="ARBA00022777"/>
    </source>
</evidence>
<dbReference type="GO" id="GO:0006002">
    <property type="term" value="P:fructose 6-phosphate metabolic process"/>
    <property type="evidence" value="ECO:0007669"/>
    <property type="project" value="InterPro"/>
</dbReference>
<dbReference type="AlphaFoldDB" id="A0A1Q5PZD7"/>
<dbReference type="OrthoDB" id="9802503at2"/>
<evidence type="ECO:0000256" key="14">
    <source>
        <dbReference type="ARBA" id="ARBA00023152"/>
    </source>
</evidence>
<dbReference type="InterPro" id="IPR000023">
    <property type="entry name" value="Phosphofructokinase_dom"/>
</dbReference>
<dbReference type="GO" id="GO:0070095">
    <property type="term" value="F:fructose-6-phosphate binding"/>
    <property type="evidence" value="ECO:0007669"/>
    <property type="project" value="TreeGrafter"/>
</dbReference>
<dbReference type="GO" id="GO:0042802">
    <property type="term" value="F:identical protein binding"/>
    <property type="evidence" value="ECO:0007669"/>
    <property type="project" value="TreeGrafter"/>
</dbReference>
<evidence type="ECO:0000256" key="2">
    <source>
        <dbReference type="ARBA" id="ARBA00002659"/>
    </source>
</evidence>
<dbReference type="PRINTS" id="PR00476">
    <property type="entry name" value="PHFRCTKINASE"/>
</dbReference>
<keyword evidence="10" id="KW-0547">Nucleotide-binding</keyword>
<dbReference type="FunFam" id="3.40.50.460:FF:000008">
    <property type="entry name" value="ATP-dependent 6-phosphofructokinase"/>
    <property type="match status" value="1"/>
</dbReference>
<dbReference type="GO" id="GO:0061621">
    <property type="term" value="P:canonical glycolysis"/>
    <property type="evidence" value="ECO:0007669"/>
    <property type="project" value="TreeGrafter"/>
</dbReference>
<feature type="domain" description="Phosphofructokinase" evidence="17">
    <location>
        <begin position="422"/>
        <end position="704"/>
    </location>
</feature>
<evidence type="ECO:0000313" key="18">
    <source>
        <dbReference type="EMBL" id="OKL52805.1"/>
    </source>
</evidence>
<dbReference type="GO" id="GO:0016208">
    <property type="term" value="F:AMP binding"/>
    <property type="evidence" value="ECO:0007669"/>
    <property type="project" value="TreeGrafter"/>
</dbReference>
<evidence type="ECO:0000256" key="15">
    <source>
        <dbReference type="ARBA" id="ARBA00038478"/>
    </source>
</evidence>
<dbReference type="UniPathway" id="UPA00109">
    <property type="reaction ID" value="UER00182"/>
</dbReference>
<dbReference type="GO" id="GO:0005945">
    <property type="term" value="C:6-phosphofructokinase complex"/>
    <property type="evidence" value="ECO:0007669"/>
    <property type="project" value="TreeGrafter"/>
</dbReference>
<dbReference type="GO" id="GO:0030388">
    <property type="term" value="P:fructose 1,6-bisphosphate metabolic process"/>
    <property type="evidence" value="ECO:0007669"/>
    <property type="project" value="TreeGrafter"/>
</dbReference>
<evidence type="ECO:0000256" key="5">
    <source>
        <dbReference type="ARBA" id="ARBA00012055"/>
    </source>
</evidence>
<evidence type="ECO:0000256" key="4">
    <source>
        <dbReference type="ARBA" id="ARBA00004679"/>
    </source>
</evidence>
<dbReference type="GO" id="GO:0046872">
    <property type="term" value="F:metal ion binding"/>
    <property type="evidence" value="ECO:0007669"/>
    <property type="project" value="UniProtKB-KW"/>
</dbReference>
<evidence type="ECO:0000256" key="9">
    <source>
        <dbReference type="ARBA" id="ARBA00022723"/>
    </source>
</evidence>
<evidence type="ECO:0000256" key="8">
    <source>
        <dbReference type="ARBA" id="ARBA00022679"/>
    </source>
</evidence>
<dbReference type="InterPro" id="IPR035966">
    <property type="entry name" value="PKF_sf"/>
</dbReference>
<organism evidence="18 19">
    <name type="scientific">Buchananella hordeovulneris</name>
    <dbReference type="NCBI Taxonomy" id="52770"/>
    <lineage>
        <taxon>Bacteria</taxon>
        <taxon>Bacillati</taxon>
        <taxon>Actinomycetota</taxon>
        <taxon>Actinomycetes</taxon>
        <taxon>Actinomycetales</taxon>
        <taxon>Actinomycetaceae</taxon>
        <taxon>Buchananella</taxon>
    </lineage>
</organism>
<dbReference type="EC" id="2.7.1.11" evidence="5"/>
<comment type="caution">
    <text evidence="18">The sequence shown here is derived from an EMBL/GenBank/DDBJ whole genome shotgun (WGS) entry which is preliminary data.</text>
</comment>
<evidence type="ECO:0000256" key="6">
    <source>
        <dbReference type="ARBA" id="ARBA00022490"/>
    </source>
</evidence>
<dbReference type="FunFam" id="3.40.50.460:FF:000002">
    <property type="entry name" value="ATP-dependent 6-phosphofructokinase"/>
    <property type="match status" value="1"/>
</dbReference>
<name>A0A1Q5PZD7_9ACTO</name>
<dbReference type="Gene3D" id="3.40.50.450">
    <property type="match status" value="2"/>
</dbReference>
<evidence type="ECO:0000256" key="16">
    <source>
        <dbReference type="ARBA" id="ARBA00048070"/>
    </source>
</evidence>
<protein>
    <recommendedName>
        <fullName evidence="5">6-phosphofructokinase</fullName>
        <ecNumber evidence="5">2.7.1.11</ecNumber>
    </recommendedName>
</protein>
<evidence type="ECO:0000256" key="10">
    <source>
        <dbReference type="ARBA" id="ARBA00022741"/>
    </source>
</evidence>
<dbReference type="InterPro" id="IPR009161">
    <property type="entry name" value="6-Pfructokinase_euk"/>
</dbReference>
<dbReference type="PANTHER" id="PTHR13697:SF4">
    <property type="entry name" value="ATP-DEPENDENT 6-PHOSPHOFRUCTOKINASE"/>
    <property type="match status" value="1"/>
</dbReference>
<comment type="function">
    <text evidence="2">Catalyzes the phosphorylation of D-fructose 6-phosphate to fructose 1,6-bisphosphate by ATP, the first committing step of glycolysis.</text>
</comment>
<keyword evidence="12" id="KW-0067">ATP-binding</keyword>